<protein>
    <submittedName>
        <fullName evidence="1">Uncharacterized protein</fullName>
    </submittedName>
</protein>
<sequence>MGMKHAANLCRCWGPVYKADGRVERTLRYYYTFDTDVIVFDRNTSLWHRVTKKPLKVELPFFGPFLLSFMTSCDNL</sequence>
<proteinExistence type="predicted"/>
<dbReference type="Ensembl" id="ENSCINT00000035453.1">
    <property type="protein sequence ID" value="ENSCINP00000030175.1"/>
    <property type="gene ID" value="ENSCING00000021558.1"/>
</dbReference>
<dbReference type="AlphaFoldDB" id="H2XKJ3"/>
<evidence type="ECO:0000313" key="1">
    <source>
        <dbReference type="Ensembl" id="ENSCINP00000030175.1"/>
    </source>
</evidence>
<reference evidence="1" key="3">
    <citation type="submission" date="2025-09" db="UniProtKB">
        <authorList>
            <consortium name="Ensembl"/>
        </authorList>
    </citation>
    <scope>IDENTIFICATION</scope>
</reference>
<organism evidence="1 2">
    <name type="scientific">Ciona intestinalis</name>
    <name type="common">Transparent sea squirt</name>
    <name type="synonym">Ascidia intestinalis</name>
    <dbReference type="NCBI Taxonomy" id="7719"/>
    <lineage>
        <taxon>Eukaryota</taxon>
        <taxon>Metazoa</taxon>
        <taxon>Chordata</taxon>
        <taxon>Tunicata</taxon>
        <taxon>Ascidiacea</taxon>
        <taxon>Phlebobranchia</taxon>
        <taxon>Cionidae</taxon>
        <taxon>Ciona</taxon>
    </lineage>
</organism>
<reference evidence="2" key="1">
    <citation type="journal article" date="2002" name="Science">
        <title>The draft genome of Ciona intestinalis: insights into chordate and vertebrate origins.</title>
        <authorList>
            <person name="Dehal P."/>
            <person name="Satou Y."/>
            <person name="Campbell R.K."/>
            <person name="Chapman J."/>
            <person name="Degnan B."/>
            <person name="De Tomaso A."/>
            <person name="Davidson B."/>
            <person name="Di Gregorio A."/>
            <person name="Gelpke M."/>
            <person name="Goodstein D.M."/>
            <person name="Harafuji N."/>
            <person name="Hastings K.E."/>
            <person name="Ho I."/>
            <person name="Hotta K."/>
            <person name="Huang W."/>
            <person name="Kawashima T."/>
            <person name="Lemaire P."/>
            <person name="Martinez D."/>
            <person name="Meinertzhagen I.A."/>
            <person name="Necula S."/>
            <person name="Nonaka M."/>
            <person name="Putnam N."/>
            <person name="Rash S."/>
            <person name="Saiga H."/>
            <person name="Satake M."/>
            <person name="Terry A."/>
            <person name="Yamada L."/>
            <person name="Wang H.G."/>
            <person name="Awazu S."/>
            <person name="Azumi K."/>
            <person name="Boore J."/>
            <person name="Branno M."/>
            <person name="Chin-Bow S."/>
            <person name="DeSantis R."/>
            <person name="Doyle S."/>
            <person name="Francino P."/>
            <person name="Keys D.N."/>
            <person name="Haga S."/>
            <person name="Hayashi H."/>
            <person name="Hino K."/>
            <person name="Imai K.S."/>
            <person name="Inaba K."/>
            <person name="Kano S."/>
            <person name="Kobayashi K."/>
            <person name="Kobayashi M."/>
            <person name="Lee B.I."/>
            <person name="Makabe K.W."/>
            <person name="Manohar C."/>
            <person name="Matassi G."/>
            <person name="Medina M."/>
            <person name="Mochizuki Y."/>
            <person name="Mount S."/>
            <person name="Morishita T."/>
            <person name="Miura S."/>
            <person name="Nakayama A."/>
            <person name="Nishizaka S."/>
            <person name="Nomoto H."/>
            <person name="Ohta F."/>
            <person name="Oishi K."/>
            <person name="Rigoutsos I."/>
            <person name="Sano M."/>
            <person name="Sasaki A."/>
            <person name="Sasakura Y."/>
            <person name="Shoguchi E."/>
            <person name="Shin-i T."/>
            <person name="Spagnuolo A."/>
            <person name="Stainier D."/>
            <person name="Suzuki M.M."/>
            <person name="Tassy O."/>
            <person name="Takatori N."/>
            <person name="Tokuoka M."/>
            <person name="Yagi K."/>
            <person name="Yoshizaki F."/>
            <person name="Wada S."/>
            <person name="Zhang C."/>
            <person name="Hyatt P.D."/>
            <person name="Larimer F."/>
            <person name="Detter C."/>
            <person name="Doggett N."/>
            <person name="Glavina T."/>
            <person name="Hawkins T."/>
            <person name="Richardson P."/>
            <person name="Lucas S."/>
            <person name="Kohara Y."/>
            <person name="Levine M."/>
            <person name="Satoh N."/>
            <person name="Rokhsar D.S."/>
        </authorList>
    </citation>
    <scope>NUCLEOTIDE SEQUENCE [LARGE SCALE GENOMIC DNA]</scope>
</reference>
<keyword evidence="2" id="KW-1185">Reference proteome</keyword>
<name>H2XKJ3_CIOIN</name>
<reference evidence="1" key="2">
    <citation type="submission" date="2025-08" db="UniProtKB">
        <authorList>
            <consortium name="Ensembl"/>
        </authorList>
    </citation>
    <scope>IDENTIFICATION</scope>
</reference>
<dbReference type="HOGENOM" id="CLU_2653778_0_0_1"/>
<accession>H2XKJ3</accession>
<dbReference type="InParanoid" id="H2XKJ3"/>
<dbReference type="Proteomes" id="UP000008144">
    <property type="component" value="Unassembled WGS sequence"/>
</dbReference>
<evidence type="ECO:0000313" key="2">
    <source>
        <dbReference type="Proteomes" id="UP000008144"/>
    </source>
</evidence>